<keyword evidence="3" id="KW-1185">Reference proteome</keyword>
<evidence type="ECO:0008006" key="4">
    <source>
        <dbReference type="Google" id="ProtNLM"/>
    </source>
</evidence>
<keyword evidence="1" id="KW-0732">Signal</keyword>
<dbReference type="AlphaFoldDB" id="E6WS87"/>
<proteinExistence type="predicted"/>
<organism evidence="2 3">
    <name type="scientific">Pseudoxanthomonas suwonensis (strain 11-1)</name>
    <dbReference type="NCBI Taxonomy" id="743721"/>
    <lineage>
        <taxon>Bacteria</taxon>
        <taxon>Pseudomonadati</taxon>
        <taxon>Pseudomonadota</taxon>
        <taxon>Gammaproteobacteria</taxon>
        <taxon>Lysobacterales</taxon>
        <taxon>Lysobacteraceae</taxon>
        <taxon>Pseudoxanthomonas</taxon>
    </lineage>
</organism>
<evidence type="ECO:0000313" key="3">
    <source>
        <dbReference type="Proteomes" id="UP000008632"/>
    </source>
</evidence>
<dbReference type="HOGENOM" id="CLU_124450_0_0_6"/>
<dbReference type="InterPro" id="IPR045500">
    <property type="entry name" value="DUF6491"/>
</dbReference>
<name>E6WS87_PSEUU</name>
<sequence>MKWLPIPAMLTVALLAACASSPRLSDAEERALYRAHAGEPVSSFSLFGKPHGWTALGDDALVVWTRPRQAWLLDLSGSCQDLPYALSIMITSTGSRVQSKFDSVQPVGPMVSPVGRMPCRIHEIRPLDTTALRQAEQELRQAEVEERPGTPQD</sequence>
<dbReference type="EMBL" id="CP002446">
    <property type="protein sequence ID" value="ADV27036.1"/>
    <property type="molecule type" value="Genomic_DNA"/>
</dbReference>
<dbReference type="eggNOG" id="ENOG5033C2W">
    <property type="taxonomic scope" value="Bacteria"/>
</dbReference>
<feature type="chain" id="PRO_5003215012" description="Lipoprotein" evidence="1">
    <location>
        <begin position="20"/>
        <end position="153"/>
    </location>
</feature>
<evidence type="ECO:0000256" key="1">
    <source>
        <dbReference type="SAM" id="SignalP"/>
    </source>
</evidence>
<dbReference type="KEGG" id="psu:Psesu_1188"/>
<dbReference type="Pfam" id="PF20101">
    <property type="entry name" value="DUF6491"/>
    <property type="match status" value="1"/>
</dbReference>
<feature type="signal peptide" evidence="1">
    <location>
        <begin position="1"/>
        <end position="19"/>
    </location>
</feature>
<accession>E6WS87</accession>
<dbReference type="OrthoDB" id="6047015at2"/>
<dbReference type="PROSITE" id="PS51257">
    <property type="entry name" value="PROKAR_LIPOPROTEIN"/>
    <property type="match status" value="1"/>
</dbReference>
<gene>
    <name evidence="2" type="ordered locus">Psesu_1188</name>
</gene>
<dbReference type="RefSeq" id="WP_013534865.1">
    <property type="nucleotide sequence ID" value="NC_014924.1"/>
</dbReference>
<protein>
    <recommendedName>
        <fullName evidence="4">Lipoprotein</fullName>
    </recommendedName>
</protein>
<dbReference type="Proteomes" id="UP000008632">
    <property type="component" value="Chromosome"/>
</dbReference>
<evidence type="ECO:0000313" key="2">
    <source>
        <dbReference type="EMBL" id="ADV27036.1"/>
    </source>
</evidence>
<reference evidence="2 3" key="1">
    <citation type="submission" date="2011-01" db="EMBL/GenBank/DDBJ databases">
        <title>Complete sequence of Pseudoxanthomonas suwonensis 11-1.</title>
        <authorList>
            <consortium name="US DOE Joint Genome Institute"/>
            <person name="Lucas S."/>
            <person name="Copeland A."/>
            <person name="Lapidus A."/>
            <person name="Cheng J.-F."/>
            <person name="Goodwin L."/>
            <person name="Pitluck S."/>
            <person name="Teshima H."/>
            <person name="Detter J.C."/>
            <person name="Han C."/>
            <person name="Tapia R."/>
            <person name="Land M."/>
            <person name="Hauser L."/>
            <person name="Kyrpides N."/>
            <person name="Ivanova N."/>
            <person name="Ovchinnikova G."/>
            <person name="Siebers A.K."/>
            <person name="Allgaier M."/>
            <person name="Thelen M.P."/>
            <person name="Hugenholtz P."/>
            <person name="Gladden J."/>
            <person name="Woyke T."/>
        </authorList>
    </citation>
    <scope>NUCLEOTIDE SEQUENCE [LARGE SCALE GENOMIC DNA]</scope>
    <source>
        <strain evidence="3">11-1</strain>
    </source>
</reference>